<dbReference type="EMBL" id="CP012808">
    <property type="protein sequence ID" value="ALH96698.1"/>
    <property type="molecule type" value="Genomic_DNA"/>
</dbReference>
<keyword evidence="3" id="KW-1185">Reference proteome</keyword>
<feature type="transmembrane region" description="Helical" evidence="1">
    <location>
        <begin position="115"/>
        <end position="131"/>
    </location>
</feature>
<dbReference type="AlphaFoldDB" id="A0A0N9WGP2"/>
<name>A0A0N9WGP2_9GAMM</name>
<dbReference type="PIRSF" id="PIRSF016919">
    <property type="entry name" value="HupE_UreJ"/>
    <property type="match status" value="1"/>
</dbReference>
<evidence type="ECO:0000313" key="2">
    <source>
        <dbReference type="EMBL" id="ALH96698.1"/>
    </source>
</evidence>
<accession>A0A0N9WGP2</accession>
<proteinExistence type="predicted"/>
<dbReference type="InterPro" id="IPR007038">
    <property type="entry name" value="HupE_UreJ"/>
</dbReference>
<feature type="transmembrane region" description="Helical" evidence="1">
    <location>
        <begin position="93"/>
        <end position="110"/>
    </location>
</feature>
<protein>
    <submittedName>
        <fullName evidence="2">Urease accessory protein</fullName>
    </submittedName>
</protein>
<reference evidence="2 3" key="1">
    <citation type="journal article" date="2015" name="Int. J. Syst. Evol. Microbiol.">
        <title>Acinetobacter equi sp. nov. isolated from horse faeces.</title>
        <authorList>
            <person name="Poppel M.T."/>
            <person name="Skiebe E."/>
            <person name="Laue M."/>
            <person name="Bergmann H."/>
            <person name="Ebersberger I."/>
            <person name="Garn T."/>
            <person name="Fruth A."/>
            <person name="Baumgardt S."/>
            <person name="Busse H.J."/>
            <person name="Wilharm G."/>
        </authorList>
    </citation>
    <scope>NUCLEOTIDE SEQUENCE [LARGE SCALE GENOMIC DNA]</scope>
    <source>
        <strain evidence="2 3">114</strain>
    </source>
</reference>
<evidence type="ECO:0000256" key="1">
    <source>
        <dbReference type="SAM" id="Phobius"/>
    </source>
</evidence>
<feature type="transmembrane region" description="Helical" evidence="1">
    <location>
        <begin position="38"/>
        <end position="60"/>
    </location>
</feature>
<keyword evidence="1" id="KW-0472">Membrane</keyword>
<feature type="transmembrane region" description="Helical" evidence="1">
    <location>
        <begin position="143"/>
        <end position="168"/>
    </location>
</feature>
<gene>
    <name evidence="2" type="ORF">AOY20_08295</name>
</gene>
<dbReference type="KEGG" id="aei:AOY20_08295"/>
<dbReference type="STRING" id="1324350.AOY20_08295"/>
<dbReference type="Pfam" id="PF04955">
    <property type="entry name" value="HupE_UreJ"/>
    <property type="match status" value="1"/>
</dbReference>
<sequence length="191" mass="20799">MKNLIQRLTSISLLFVPIFAYAHPGHYHEHEAGFWTGFIHPFTGLDHLMMALAFGVLMWTASKQWKLTGALSLIVALVVGFVLGAKTTVFTDFAEYGIVASLIILTVALWMKSRVIFPIAVAFLATFHGVAHGTELANQGHWLLQILGMLCAMSALYILGLILGKFIISYIPYGKKIVGTLAAIVAIIGLA</sequence>
<evidence type="ECO:0000313" key="3">
    <source>
        <dbReference type="Proteomes" id="UP000064939"/>
    </source>
</evidence>
<keyword evidence="1" id="KW-1133">Transmembrane helix</keyword>
<dbReference type="OrthoDB" id="9808192at2"/>
<dbReference type="Proteomes" id="UP000064939">
    <property type="component" value="Chromosome"/>
</dbReference>
<feature type="transmembrane region" description="Helical" evidence="1">
    <location>
        <begin position="67"/>
        <end position="87"/>
    </location>
</feature>
<dbReference type="RefSeq" id="WP_054582567.1">
    <property type="nucleotide sequence ID" value="NZ_CP012808.1"/>
</dbReference>
<keyword evidence="1" id="KW-0812">Transmembrane</keyword>
<organism evidence="2 3">
    <name type="scientific">Acinetobacter equi</name>
    <dbReference type="NCBI Taxonomy" id="1324350"/>
    <lineage>
        <taxon>Bacteria</taxon>
        <taxon>Pseudomonadati</taxon>
        <taxon>Pseudomonadota</taxon>
        <taxon>Gammaproteobacteria</taxon>
        <taxon>Moraxellales</taxon>
        <taxon>Moraxellaceae</taxon>
        <taxon>Acinetobacter</taxon>
    </lineage>
</organism>